<protein>
    <submittedName>
        <fullName evidence="1">Uncharacterized protein</fullName>
    </submittedName>
</protein>
<accession>A0A0C9XZL1</accession>
<dbReference type="HOGENOM" id="CLU_2758169_0_0_1"/>
<organism evidence="1 2">
    <name type="scientific">Laccaria amethystina LaAM-08-1</name>
    <dbReference type="NCBI Taxonomy" id="1095629"/>
    <lineage>
        <taxon>Eukaryota</taxon>
        <taxon>Fungi</taxon>
        <taxon>Dikarya</taxon>
        <taxon>Basidiomycota</taxon>
        <taxon>Agaricomycotina</taxon>
        <taxon>Agaricomycetes</taxon>
        <taxon>Agaricomycetidae</taxon>
        <taxon>Agaricales</taxon>
        <taxon>Agaricineae</taxon>
        <taxon>Hydnangiaceae</taxon>
        <taxon>Laccaria</taxon>
    </lineage>
</organism>
<reference evidence="2" key="2">
    <citation type="submission" date="2015-01" db="EMBL/GenBank/DDBJ databases">
        <title>Evolutionary Origins and Diversification of the Mycorrhizal Mutualists.</title>
        <authorList>
            <consortium name="DOE Joint Genome Institute"/>
            <consortium name="Mycorrhizal Genomics Consortium"/>
            <person name="Kohler A."/>
            <person name="Kuo A."/>
            <person name="Nagy L.G."/>
            <person name="Floudas D."/>
            <person name="Copeland A."/>
            <person name="Barry K.W."/>
            <person name="Cichocki N."/>
            <person name="Veneault-Fourrey C."/>
            <person name="LaButti K."/>
            <person name="Lindquist E.A."/>
            <person name="Lipzen A."/>
            <person name="Lundell T."/>
            <person name="Morin E."/>
            <person name="Murat C."/>
            <person name="Riley R."/>
            <person name="Ohm R."/>
            <person name="Sun H."/>
            <person name="Tunlid A."/>
            <person name="Henrissat B."/>
            <person name="Grigoriev I.V."/>
            <person name="Hibbett D.S."/>
            <person name="Martin F."/>
        </authorList>
    </citation>
    <scope>NUCLEOTIDE SEQUENCE [LARGE SCALE GENOMIC DNA]</scope>
    <source>
        <strain evidence="2">LaAM-08-1</strain>
    </source>
</reference>
<dbReference type="EMBL" id="KN838583">
    <property type="protein sequence ID" value="KIK03172.1"/>
    <property type="molecule type" value="Genomic_DNA"/>
</dbReference>
<dbReference type="AlphaFoldDB" id="A0A0C9XZL1"/>
<evidence type="ECO:0000313" key="1">
    <source>
        <dbReference type="EMBL" id="KIK03172.1"/>
    </source>
</evidence>
<dbReference type="Proteomes" id="UP000054477">
    <property type="component" value="Unassembled WGS sequence"/>
</dbReference>
<gene>
    <name evidence="1" type="ORF">K443DRAFT_677015</name>
</gene>
<sequence length="70" mass="7820">MNALLNLENSASCFFGSSSFHDHRSEDPCLARRYDEAAESVRRSSLCSSGHKENIALQSWYVARPKALNS</sequence>
<proteinExistence type="predicted"/>
<name>A0A0C9XZL1_9AGAR</name>
<evidence type="ECO:0000313" key="2">
    <source>
        <dbReference type="Proteomes" id="UP000054477"/>
    </source>
</evidence>
<reference evidence="1 2" key="1">
    <citation type="submission" date="2014-04" db="EMBL/GenBank/DDBJ databases">
        <authorList>
            <consortium name="DOE Joint Genome Institute"/>
            <person name="Kuo A."/>
            <person name="Kohler A."/>
            <person name="Nagy L.G."/>
            <person name="Floudas D."/>
            <person name="Copeland A."/>
            <person name="Barry K.W."/>
            <person name="Cichocki N."/>
            <person name="Veneault-Fourrey C."/>
            <person name="LaButti K."/>
            <person name="Lindquist E.A."/>
            <person name="Lipzen A."/>
            <person name="Lundell T."/>
            <person name="Morin E."/>
            <person name="Murat C."/>
            <person name="Sun H."/>
            <person name="Tunlid A."/>
            <person name="Henrissat B."/>
            <person name="Grigoriev I.V."/>
            <person name="Hibbett D.S."/>
            <person name="Martin F."/>
            <person name="Nordberg H.P."/>
            <person name="Cantor M.N."/>
            <person name="Hua S.X."/>
        </authorList>
    </citation>
    <scope>NUCLEOTIDE SEQUENCE [LARGE SCALE GENOMIC DNA]</scope>
    <source>
        <strain evidence="1 2">LaAM-08-1</strain>
    </source>
</reference>
<keyword evidence="2" id="KW-1185">Reference proteome</keyword>